<proteinExistence type="predicted"/>
<feature type="transmembrane region" description="Helical" evidence="1">
    <location>
        <begin position="63"/>
        <end position="83"/>
    </location>
</feature>
<evidence type="ECO:0000256" key="1">
    <source>
        <dbReference type="SAM" id="Phobius"/>
    </source>
</evidence>
<gene>
    <name evidence="2" type="ORF">F8566_38795</name>
</gene>
<keyword evidence="1" id="KW-0472">Membrane</keyword>
<feature type="transmembrane region" description="Helical" evidence="1">
    <location>
        <begin position="286"/>
        <end position="305"/>
    </location>
</feature>
<feature type="transmembrane region" description="Helical" evidence="1">
    <location>
        <begin position="184"/>
        <end position="206"/>
    </location>
</feature>
<keyword evidence="3" id="KW-1185">Reference proteome</keyword>
<reference evidence="2 3" key="1">
    <citation type="submission" date="2019-09" db="EMBL/GenBank/DDBJ databases">
        <title>Actinomadura physcomitrii sp. nov., a novel actinomycete isolated from moss [Physcomitrium sphaericum (Ludw) Fuernr].</title>
        <authorList>
            <person name="Zhuang X."/>
            <person name="Liu C."/>
        </authorList>
    </citation>
    <scope>NUCLEOTIDE SEQUENCE [LARGE SCALE GENOMIC DNA]</scope>
    <source>
        <strain evidence="2 3">HMC1</strain>
    </source>
</reference>
<keyword evidence="1" id="KW-1133">Transmembrane helix</keyword>
<evidence type="ECO:0000313" key="2">
    <source>
        <dbReference type="EMBL" id="KAB2342490.1"/>
    </source>
</evidence>
<dbReference type="Proteomes" id="UP000468735">
    <property type="component" value="Unassembled WGS sequence"/>
</dbReference>
<accession>A0A6H9YMH0</accession>
<dbReference type="AlphaFoldDB" id="A0A6H9YMH0"/>
<feature type="transmembrane region" description="Helical" evidence="1">
    <location>
        <begin position="90"/>
        <end position="114"/>
    </location>
</feature>
<feature type="transmembrane region" description="Helical" evidence="1">
    <location>
        <begin position="254"/>
        <end position="274"/>
    </location>
</feature>
<feature type="transmembrane region" description="Helical" evidence="1">
    <location>
        <begin position="134"/>
        <end position="163"/>
    </location>
</feature>
<name>A0A6H9YMH0_9ACTN</name>
<protein>
    <recommendedName>
        <fullName evidence="4">DUF998 domain-containing protein</fullName>
    </recommendedName>
</protein>
<evidence type="ECO:0008006" key="4">
    <source>
        <dbReference type="Google" id="ProtNLM"/>
    </source>
</evidence>
<dbReference type="RefSeq" id="WP_151567302.1">
    <property type="nucleotide sequence ID" value="NZ_WBMT01000022.1"/>
</dbReference>
<sequence>MTIFTHAADRRFWNIRLAFCFATAAACVPYVVLKLVWLSGGDLGVTGDAAAEIHTAKYEVANAVTMGAELVAVLIAFAFTYPWGRRIPGWLVLVPMWVGTGLLAPIALGLPLGMAVQAVAGGSPLPDNEDSGDMAGWVFAVVYGGFVIQAITLTGAFVLHARARWPQVFRMAAKELRPGATRSIQVLFVNGAALVAAVVGVMQIVWAFSGGDLGGDPRFETAAQKTFVAIGGPLAFAGALGALALVHRRGSGRMVGAVAAAWVGAGHLFSWGLFSGGTNGFSDLVHMFSAIAGMLLAIACVLTLIENEPEPVPRRSPGRAHAQGG</sequence>
<dbReference type="EMBL" id="WBMT01000022">
    <property type="protein sequence ID" value="KAB2342490.1"/>
    <property type="molecule type" value="Genomic_DNA"/>
</dbReference>
<comment type="caution">
    <text evidence="2">The sequence shown here is derived from an EMBL/GenBank/DDBJ whole genome shotgun (WGS) entry which is preliminary data.</text>
</comment>
<evidence type="ECO:0000313" key="3">
    <source>
        <dbReference type="Proteomes" id="UP000468735"/>
    </source>
</evidence>
<dbReference type="OrthoDB" id="4964568at2"/>
<organism evidence="2 3">
    <name type="scientific">Actinomadura rudentiformis</name>
    <dbReference type="NCBI Taxonomy" id="359158"/>
    <lineage>
        <taxon>Bacteria</taxon>
        <taxon>Bacillati</taxon>
        <taxon>Actinomycetota</taxon>
        <taxon>Actinomycetes</taxon>
        <taxon>Streptosporangiales</taxon>
        <taxon>Thermomonosporaceae</taxon>
        <taxon>Actinomadura</taxon>
    </lineage>
</organism>
<keyword evidence="1" id="KW-0812">Transmembrane</keyword>
<feature type="transmembrane region" description="Helical" evidence="1">
    <location>
        <begin position="12"/>
        <end position="33"/>
    </location>
</feature>
<feature type="transmembrane region" description="Helical" evidence="1">
    <location>
        <begin position="226"/>
        <end position="247"/>
    </location>
</feature>